<feature type="signal peptide" evidence="1">
    <location>
        <begin position="1"/>
        <end position="21"/>
    </location>
</feature>
<reference evidence="2" key="1">
    <citation type="submission" date="2020-03" db="EMBL/GenBank/DDBJ databases">
        <authorList>
            <person name="Guo F."/>
        </authorList>
    </citation>
    <scope>NUCLEOTIDE SEQUENCE</scope>
    <source>
        <strain evidence="2">JCM 30134</strain>
    </source>
</reference>
<proteinExistence type="predicted"/>
<evidence type="ECO:0008006" key="4">
    <source>
        <dbReference type="Google" id="ProtNLM"/>
    </source>
</evidence>
<evidence type="ECO:0000313" key="3">
    <source>
        <dbReference type="Proteomes" id="UP000787472"/>
    </source>
</evidence>
<name>A0A9E5JW07_9GAMM</name>
<gene>
    <name evidence="2" type="ORF">G8770_08440</name>
</gene>
<comment type="caution">
    <text evidence="2">The sequence shown here is derived from an EMBL/GenBank/DDBJ whole genome shotgun (WGS) entry which is preliminary data.</text>
</comment>
<organism evidence="2 3">
    <name type="scientific">Pseudomaricurvus hydrocarbonicus</name>
    <dbReference type="NCBI Taxonomy" id="1470433"/>
    <lineage>
        <taxon>Bacteria</taxon>
        <taxon>Pseudomonadati</taxon>
        <taxon>Pseudomonadota</taxon>
        <taxon>Gammaproteobacteria</taxon>
        <taxon>Cellvibrionales</taxon>
        <taxon>Cellvibrionaceae</taxon>
        <taxon>Pseudomaricurvus</taxon>
    </lineage>
</organism>
<keyword evidence="1" id="KW-0732">Signal</keyword>
<sequence length="296" mass="33116">MTGKWIAGMCLFIFSSAIAHSATILVPDDVMSDYQTFVDGRDVGRIFHFDGKASRRDVVEVVLVIQALLEGGYKDQIRLRSSPDYARTFRELAAGNASLGGTTVWKRDAERLKPSVAVSDAIVRPGEFMVGVYTCKEELLSQNTLPALKDLRVVSNRQWTVDWQTLQAMGFSKLDSVDNWISMVKMLCLGRADITLAPFPAGKQLSIEVAEYRLYPIEGIQVELLGSRHYPISRTSKDYAVVSRALTRGLRILRRERRLERAYRESGFFNAVVEDWSVVNHVLSKERGASGAPPTP</sequence>
<dbReference type="SUPFAM" id="SSF53850">
    <property type="entry name" value="Periplasmic binding protein-like II"/>
    <property type="match status" value="1"/>
</dbReference>
<keyword evidence="3" id="KW-1185">Reference proteome</keyword>
<evidence type="ECO:0000313" key="2">
    <source>
        <dbReference type="EMBL" id="NHO65565.1"/>
    </source>
</evidence>
<dbReference type="Proteomes" id="UP000787472">
    <property type="component" value="Unassembled WGS sequence"/>
</dbReference>
<evidence type="ECO:0000256" key="1">
    <source>
        <dbReference type="SAM" id="SignalP"/>
    </source>
</evidence>
<dbReference type="RefSeq" id="WP_167184672.1">
    <property type="nucleotide sequence ID" value="NZ_JAAONZ010000004.1"/>
</dbReference>
<dbReference type="AlphaFoldDB" id="A0A9E5JW07"/>
<dbReference type="EMBL" id="JAAONZ010000004">
    <property type="protein sequence ID" value="NHO65565.1"/>
    <property type="molecule type" value="Genomic_DNA"/>
</dbReference>
<protein>
    <recommendedName>
        <fullName evidence="4">Solute-binding protein family 3/N-terminal domain-containing protein</fullName>
    </recommendedName>
</protein>
<feature type="chain" id="PRO_5038716699" description="Solute-binding protein family 3/N-terminal domain-containing protein" evidence="1">
    <location>
        <begin position="22"/>
        <end position="296"/>
    </location>
</feature>
<accession>A0A9E5JW07</accession>